<evidence type="ECO:0000256" key="2">
    <source>
        <dbReference type="ARBA" id="ARBA00022475"/>
    </source>
</evidence>
<dbReference type="HAMAP" id="MF_01521">
    <property type="entry name" value="MntP_pump"/>
    <property type="match status" value="1"/>
</dbReference>
<keyword evidence="4 8" id="KW-1133">Transmembrane helix</keyword>
<keyword evidence="6 8" id="KW-0472">Membrane</keyword>
<evidence type="ECO:0000256" key="1">
    <source>
        <dbReference type="ARBA" id="ARBA00022448"/>
    </source>
</evidence>
<evidence type="ECO:0000256" key="5">
    <source>
        <dbReference type="ARBA" id="ARBA00023065"/>
    </source>
</evidence>
<keyword evidence="1 8" id="KW-0813">Transport</keyword>
<evidence type="ECO:0000313" key="9">
    <source>
        <dbReference type="EMBL" id="TDT33301.1"/>
    </source>
</evidence>
<gene>
    <name evidence="8" type="primary">mntP</name>
    <name evidence="9" type="ORF">CLV29_0912</name>
</gene>
<feature type="transmembrane region" description="Helical" evidence="8">
    <location>
        <begin position="107"/>
        <end position="126"/>
    </location>
</feature>
<dbReference type="Proteomes" id="UP000295371">
    <property type="component" value="Unassembled WGS sequence"/>
</dbReference>
<dbReference type="EMBL" id="SOAW01000001">
    <property type="protein sequence ID" value="TDT33301.1"/>
    <property type="molecule type" value="Genomic_DNA"/>
</dbReference>
<evidence type="ECO:0000256" key="8">
    <source>
        <dbReference type="HAMAP-Rule" id="MF_01521"/>
    </source>
</evidence>
<feature type="transmembrane region" description="Helical" evidence="8">
    <location>
        <begin position="132"/>
        <end position="153"/>
    </location>
</feature>
<reference evidence="9 10" key="1">
    <citation type="submission" date="2019-03" db="EMBL/GenBank/DDBJ databases">
        <title>Genomic Encyclopedia of Archaeal and Bacterial Type Strains, Phase II (KMG-II): from individual species to whole genera.</title>
        <authorList>
            <person name="Goeker M."/>
        </authorList>
    </citation>
    <scope>NUCLEOTIDE SEQUENCE [LARGE SCALE GENOMIC DNA]</scope>
    <source>
        <strain evidence="9 10">DSM 24323</strain>
    </source>
</reference>
<keyword evidence="10" id="KW-1185">Reference proteome</keyword>
<dbReference type="Pfam" id="PF02659">
    <property type="entry name" value="Mntp"/>
    <property type="match status" value="1"/>
</dbReference>
<evidence type="ECO:0000256" key="6">
    <source>
        <dbReference type="ARBA" id="ARBA00023136"/>
    </source>
</evidence>
<sequence length="189" mass="20034">MGFAEMLIMALAVSADAFAVGLTQGVGMRPFRWRRALLVAGFFGFFQALMPLIGWLLGSSVAEDIKDYDHWVAFGLLSLIGGRMIWQALTSADADEPQETRVSLRSLLVLSVATSIDALAVGISLAVISVNILQAVLTIGTITLVLTLLAVFLGHRVGRRLGTPAEIIGGAVLIGIGVRILLQHLGILG</sequence>
<organism evidence="9 10">
    <name type="scientific">Naumannella halotolerans</name>
    <dbReference type="NCBI Taxonomy" id="993414"/>
    <lineage>
        <taxon>Bacteria</taxon>
        <taxon>Bacillati</taxon>
        <taxon>Actinomycetota</taxon>
        <taxon>Actinomycetes</taxon>
        <taxon>Propionibacteriales</taxon>
        <taxon>Propionibacteriaceae</taxon>
        <taxon>Naumannella</taxon>
    </lineage>
</organism>
<evidence type="ECO:0000313" key="10">
    <source>
        <dbReference type="Proteomes" id="UP000295371"/>
    </source>
</evidence>
<dbReference type="PANTHER" id="PTHR35529:SF1">
    <property type="entry name" value="MANGANESE EFFLUX PUMP MNTP-RELATED"/>
    <property type="match status" value="1"/>
</dbReference>
<comment type="similarity">
    <text evidence="8">Belongs to the MntP (TC 9.B.29) family.</text>
</comment>
<keyword evidence="7 8" id="KW-0464">Manganese</keyword>
<dbReference type="RefSeq" id="WP_166649126.1">
    <property type="nucleotide sequence ID" value="NZ_CP171129.1"/>
</dbReference>
<dbReference type="InterPro" id="IPR003810">
    <property type="entry name" value="Mntp/YtaF"/>
</dbReference>
<comment type="subcellular location">
    <subcellularLocation>
        <location evidence="8">Cell membrane</location>
        <topology evidence="8">Multi-pass membrane protein</topology>
    </subcellularLocation>
</comment>
<dbReference type="AlphaFoldDB" id="A0A4R7J795"/>
<evidence type="ECO:0000256" key="3">
    <source>
        <dbReference type="ARBA" id="ARBA00022692"/>
    </source>
</evidence>
<proteinExistence type="inferred from homology"/>
<feature type="transmembrane region" description="Helical" evidence="8">
    <location>
        <begin position="36"/>
        <end position="58"/>
    </location>
</feature>
<dbReference type="GO" id="GO:0005886">
    <property type="term" value="C:plasma membrane"/>
    <property type="evidence" value="ECO:0007669"/>
    <property type="project" value="UniProtKB-SubCell"/>
</dbReference>
<dbReference type="PANTHER" id="PTHR35529">
    <property type="entry name" value="MANGANESE EFFLUX PUMP MNTP-RELATED"/>
    <property type="match status" value="1"/>
</dbReference>
<evidence type="ECO:0000256" key="4">
    <source>
        <dbReference type="ARBA" id="ARBA00022989"/>
    </source>
</evidence>
<keyword evidence="3 8" id="KW-0812">Transmembrane</keyword>
<evidence type="ECO:0000256" key="7">
    <source>
        <dbReference type="ARBA" id="ARBA00023211"/>
    </source>
</evidence>
<keyword evidence="5 8" id="KW-0406">Ion transport</keyword>
<comment type="function">
    <text evidence="8">Probably functions as a manganese efflux pump.</text>
</comment>
<accession>A0A4R7J795</accession>
<keyword evidence="2 8" id="KW-1003">Cell membrane</keyword>
<feature type="transmembrane region" description="Helical" evidence="8">
    <location>
        <begin position="165"/>
        <end position="182"/>
    </location>
</feature>
<name>A0A4R7J795_9ACTN</name>
<dbReference type="InterPro" id="IPR022929">
    <property type="entry name" value="Put_MntP"/>
</dbReference>
<comment type="caution">
    <text evidence="9">The sequence shown here is derived from an EMBL/GenBank/DDBJ whole genome shotgun (WGS) entry which is preliminary data.</text>
</comment>
<feature type="transmembrane region" description="Helical" evidence="8">
    <location>
        <begin position="70"/>
        <end position="86"/>
    </location>
</feature>
<dbReference type="GO" id="GO:0005384">
    <property type="term" value="F:manganese ion transmembrane transporter activity"/>
    <property type="evidence" value="ECO:0007669"/>
    <property type="project" value="UniProtKB-UniRule"/>
</dbReference>
<protein>
    <recommendedName>
        <fullName evidence="8">Putative manganese efflux pump MntP</fullName>
    </recommendedName>
</protein>